<reference evidence="1" key="1">
    <citation type="submission" date="2018-01" db="EMBL/GenBank/DDBJ databases">
        <authorList>
            <person name="Mao J.F."/>
        </authorList>
    </citation>
    <scope>NUCLEOTIDE SEQUENCE</scope>
    <source>
        <strain evidence="1">Huo1</strain>
        <tissue evidence="1">Leaf</tissue>
    </source>
</reference>
<dbReference type="Proteomes" id="UP000298416">
    <property type="component" value="Unassembled WGS sequence"/>
</dbReference>
<gene>
    <name evidence="1" type="ORF">SASPL_149107</name>
</gene>
<name>A0A8X8WBH8_SALSN</name>
<reference evidence="1" key="2">
    <citation type="submission" date="2020-08" db="EMBL/GenBank/DDBJ databases">
        <title>Plant Genome Project.</title>
        <authorList>
            <person name="Zhang R.-G."/>
        </authorList>
    </citation>
    <scope>NUCLEOTIDE SEQUENCE</scope>
    <source>
        <strain evidence="1">Huo1</strain>
        <tissue evidence="1">Leaf</tissue>
    </source>
</reference>
<dbReference type="AlphaFoldDB" id="A0A8X8WBH8"/>
<keyword evidence="2" id="KW-1185">Reference proteome</keyword>
<accession>A0A8X8WBH8</accession>
<dbReference type="EMBL" id="PNBA02000019">
    <property type="protein sequence ID" value="KAG6391353.1"/>
    <property type="molecule type" value="Genomic_DNA"/>
</dbReference>
<evidence type="ECO:0000313" key="2">
    <source>
        <dbReference type="Proteomes" id="UP000298416"/>
    </source>
</evidence>
<organism evidence="1">
    <name type="scientific">Salvia splendens</name>
    <name type="common">Scarlet sage</name>
    <dbReference type="NCBI Taxonomy" id="180675"/>
    <lineage>
        <taxon>Eukaryota</taxon>
        <taxon>Viridiplantae</taxon>
        <taxon>Streptophyta</taxon>
        <taxon>Embryophyta</taxon>
        <taxon>Tracheophyta</taxon>
        <taxon>Spermatophyta</taxon>
        <taxon>Magnoliopsida</taxon>
        <taxon>eudicotyledons</taxon>
        <taxon>Gunneridae</taxon>
        <taxon>Pentapetalae</taxon>
        <taxon>asterids</taxon>
        <taxon>lamiids</taxon>
        <taxon>Lamiales</taxon>
        <taxon>Lamiaceae</taxon>
        <taxon>Nepetoideae</taxon>
        <taxon>Mentheae</taxon>
        <taxon>Salviinae</taxon>
        <taxon>Salvia</taxon>
        <taxon>Salvia subgen. Calosphace</taxon>
        <taxon>core Calosphace</taxon>
    </lineage>
</organism>
<proteinExistence type="predicted"/>
<protein>
    <submittedName>
        <fullName evidence="1">Uncharacterized protein</fullName>
    </submittedName>
</protein>
<evidence type="ECO:0000313" key="1">
    <source>
        <dbReference type="EMBL" id="KAG6391353.1"/>
    </source>
</evidence>
<comment type="caution">
    <text evidence="1">The sequence shown here is derived from an EMBL/GenBank/DDBJ whole genome shotgun (WGS) entry which is preliminary data.</text>
</comment>
<sequence length="226" mass="25503">MGSLSLSLFMDCKFHGYDELKVPIFYALVIEQCGLLYILTLIEYPCFAGAGDRKWKSLVNLMEKALGGNEELRMLPSTNKNKRHLSGGIFPLCKDTDASAVASFLTTHLPCLPLSLKDIAVKPLECFFAVMIKSAMIYKRVRRWKIKLLLVNLTKDRLVFGIDNGGIRACYQQEVEIDYVTQTKCTGTDLVAGMKVREGTELEKLLHEQKIHRLDGLQCSNDEHRG</sequence>